<dbReference type="EMBL" id="JBHUMA010000006">
    <property type="protein sequence ID" value="MFD2598964.1"/>
    <property type="molecule type" value="Genomic_DNA"/>
</dbReference>
<keyword evidence="1" id="KW-0732">Signal</keyword>
<organism evidence="3 4">
    <name type="scientific">Sphingobacterium corticis</name>
    <dbReference type="NCBI Taxonomy" id="1812823"/>
    <lineage>
        <taxon>Bacteria</taxon>
        <taxon>Pseudomonadati</taxon>
        <taxon>Bacteroidota</taxon>
        <taxon>Sphingobacteriia</taxon>
        <taxon>Sphingobacteriales</taxon>
        <taxon>Sphingobacteriaceae</taxon>
        <taxon>Sphingobacterium</taxon>
    </lineage>
</organism>
<comment type="caution">
    <text evidence="3">The sequence shown here is derived from an EMBL/GenBank/DDBJ whole genome shotgun (WGS) entry which is preliminary data.</text>
</comment>
<dbReference type="Pfam" id="PF12866">
    <property type="entry name" value="DUF3823"/>
    <property type="match status" value="1"/>
</dbReference>
<gene>
    <name evidence="3" type="ORF">ACFSQ3_08365</name>
</gene>
<evidence type="ECO:0000313" key="3">
    <source>
        <dbReference type="EMBL" id="MFD2598964.1"/>
    </source>
</evidence>
<reference evidence="4" key="1">
    <citation type="journal article" date="2019" name="Int. J. Syst. Evol. Microbiol.">
        <title>The Global Catalogue of Microorganisms (GCM) 10K type strain sequencing project: providing services to taxonomists for standard genome sequencing and annotation.</title>
        <authorList>
            <consortium name="The Broad Institute Genomics Platform"/>
            <consortium name="The Broad Institute Genome Sequencing Center for Infectious Disease"/>
            <person name="Wu L."/>
            <person name="Ma J."/>
        </authorList>
    </citation>
    <scope>NUCLEOTIDE SEQUENCE [LARGE SCALE GENOMIC DNA]</scope>
    <source>
        <strain evidence="4">KCTC 42248</strain>
    </source>
</reference>
<name>A0ABW5NLQ2_9SPHI</name>
<feature type="signal peptide" evidence="1">
    <location>
        <begin position="1"/>
        <end position="27"/>
    </location>
</feature>
<dbReference type="Proteomes" id="UP001597393">
    <property type="component" value="Unassembled WGS sequence"/>
</dbReference>
<protein>
    <submittedName>
        <fullName evidence="3">DUF3823 domain-containing protein</fullName>
    </submittedName>
</protein>
<evidence type="ECO:0000313" key="4">
    <source>
        <dbReference type="Proteomes" id="UP001597393"/>
    </source>
</evidence>
<feature type="domain" description="DUF3823" evidence="2">
    <location>
        <begin position="38"/>
        <end position="138"/>
    </location>
</feature>
<dbReference type="Gene3D" id="2.60.40.1120">
    <property type="entry name" value="Carboxypeptidase-like, regulatory domain"/>
    <property type="match status" value="1"/>
</dbReference>
<dbReference type="PROSITE" id="PS51257">
    <property type="entry name" value="PROKAR_LIPOPROTEIN"/>
    <property type="match status" value="1"/>
</dbReference>
<accession>A0ABW5NLQ2</accession>
<sequence>MKKITTRVTSWVILGLIAMGSSSCSFFEIDNYDAPDVTINGEVVDVATGRPVLTDQGSEGIRVRLTELSWGDNVEHNPDFYCMPNGKFRNTKIFKGNYHINIEGPFIPILRRSQDGTIVADESIVMDLESSHDVRFEVQPFLQVEWVGEPTVQNGKITAQVRVTRAVNSADFKSKMEPIRQYNDDLLNMTDIQFFVSYSSSIGYRARDERWSSRLDYAGKSFDPLFGETITLVSNGQIPTGRTVYIRAAARINCDTPVGSGVRRWNYNEAKEVLVN</sequence>
<proteinExistence type="predicted"/>
<dbReference type="Gene3D" id="2.60.40.2060">
    <property type="match status" value="1"/>
</dbReference>
<feature type="chain" id="PRO_5046244310" evidence="1">
    <location>
        <begin position="28"/>
        <end position="276"/>
    </location>
</feature>
<evidence type="ECO:0000259" key="2">
    <source>
        <dbReference type="Pfam" id="PF12866"/>
    </source>
</evidence>
<dbReference type="InterPro" id="IPR024278">
    <property type="entry name" value="DUF3823_N"/>
</dbReference>
<keyword evidence="4" id="KW-1185">Reference proteome</keyword>
<evidence type="ECO:0000256" key="1">
    <source>
        <dbReference type="SAM" id="SignalP"/>
    </source>
</evidence>
<dbReference type="RefSeq" id="WP_380869092.1">
    <property type="nucleotide sequence ID" value="NZ_JBHUMA010000006.1"/>
</dbReference>